<dbReference type="EMBL" id="QJNU01000156">
    <property type="protein sequence ID" value="RYP05783.1"/>
    <property type="molecule type" value="Genomic_DNA"/>
</dbReference>
<reference evidence="2 3" key="1">
    <citation type="submission" date="2018-06" db="EMBL/GenBank/DDBJ databases">
        <title>Complete Genomes of Monosporascus.</title>
        <authorList>
            <person name="Robinson A.J."/>
            <person name="Natvig D.O."/>
        </authorList>
    </citation>
    <scope>NUCLEOTIDE SEQUENCE [LARGE SCALE GENOMIC DNA]</scope>
    <source>
        <strain evidence="2 3">CBS 110550</strain>
    </source>
</reference>
<evidence type="ECO:0000256" key="1">
    <source>
        <dbReference type="SAM" id="MobiDB-lite"/>
    </source>
</evidence>
<sequence>MTWRLPLTVPPTPRRKKANPQRQELLLEGSRSRICHPLLALTSLKDAPGNLGETSPHGRTASSTPRNPNRPPQNNPEADIGQYKVRDTSTATVDRSNTSPATADNENVDSATAKDRWDQGGVSKLAGNLGNKLNLGRTEDVDAVISYNPAVTHETIRPEVHETKEEQIYRQVHNYDVYHRIQPVYDVEILPPKHFVPGPDGTLTEVSEQDLACTGPPQRWHIAKGPSCADSTVLKQSLEFNSHGKDADEKKYVSAEASDGSDNPNFYTPILKGTATADRPVSPMQLGDQVVEKRINSESD</sequence>
<comment type="caution">
    <text evidence="2">The sequence shown here is derived from an EMBL/GenBank/DDBJ whole genome shotgun (WGS) entry which is preliminary data.</text>
</comment>
<feature type="compositionally biased region" description="Polar residues" evidence="1">
    <location>
        <begin position="88"/>
        <end position="110"/>
    </location>
</feature>
<protein>
    <submittedName>
        <fullName evidence="2">Uncharacterized protein</fullName>
    </submittedName>
</protein>
<feature type="compositionally biased region" description="Basic and acidic residues" evidence="1">
    <location>
        <begin position="290"/>
        <end position="300"/>
    </location>
</feature>
<proteinExistence type="predicted"/>
<evidence type="ECO:0000313" key="3">
    <source>
        <dbReference type="Proteomes" id="UP000293360"/>
    </source>
</evidence>
<feature type="region of interest" description="Disordered" evidence="1">
    <location>
        <begin position="45"/>
        <end position="128"/>
    </location>
</feature>
<organism evidence="2 3">
    <name type="scientific">Monosporascus ibericus</name>
    <dbReference type="NCBI Taxonomy" id="155417"/>
    <lineage>
        <taxon>Eukaryota</taxon>
        <taxon>Fungi</taxon>
        <taxon>Dikarya</taxon>
        <taxon>Ascomycota</taxon>
        <taxon>Pezizomycotina</taxon>
        <taxon>Sordariomycetes</taxon>
        <taxon>Xylariomycetidae</taxon>
        <taxon>Xylariales</taxon>
        <taxon>Xylariales incertae sedis</taxon>
        <taxon>Monosporascus</taxon>
    </lineage>
</organism>
<dbReference type="OrthoDB" id="5325276at2759"/>
<evidence type="ECO:0000313" key="2">
    <source>
        <dbReference type="EMBL" id="RYP05783.1"/>
    </source>
</evidence>
<dbReference type="Proteomes" id="UP000293360">
    <property type="component" value="Unassembled WGS sequence"/>
</dbReference>
<gene>
    <name evidence="2" type="ORF">DL764_003552</name>
</gene>
<dbReference type="PANTHER" id="PTHR38703">
    <property type="entry name" value="CHROMOSOME 8, WHOLE GENOME SHOTGUN SEQUENCE"/>
    <property type="match status" value="1"/>
</dbReference>
<dbReference type="AlphaFoldDB" id="A0A4Q4TKJ4"/>
<feature type="region of interest" description="Disordered" evidence="1">
    <location>
        <begin position="254"/>
        <end position="300"/>
    </location>
</feature>
<name>A0A4Q4TKJ4_9PEZI</name>
<accession>A0A4Q4TKJ4</accession>
<keyword evidence="3" id="KW-1185">Reference proteome</keyword>
<feature type="region of interest" description="Disordered" evidence="1">
    <location>
        <begin position="1"/>
        <end position="32"/>
    </location>
</feature>
<dbReference type="PANTHER" id="PTHR38703:SF1">
    <property type="entry name" value="ALLERGEN"/>
    <property type="match status" value="1"/>
</dbReference>